<protein>
    <submittedName>
        <fullName evidence="1">(apollo) hypothetical protein</fullName>
    </submittedName>
</protein>
<proteinExistence type="predicted"/>
<dbReference type="PANTHER" id="PTHR11476:SF7">
    <property type="entry name" value="HISTIDINE--TRNA LIGASE"/>
    <property type="match status" value="1"/>
</dbReference>
<keyword evidence="2" id="KW-1185">Reference proteome</keyword>
<comment type="caution">
    <text evidence="1">The sequence shown here is derived from an EMBL/GenBank/DDBJ whole genome shotgun (WGS) entry which is preliminary data.</text>
</comment>
<dbReference type="AlphaFoldDB" id="A0A8S3XLA4"/>
<gene>
    <name evidence="1" type="ORF">PAPOLLO_LOCUS18695</name>
</gene>
<dbReference type="GO" id="GO:0006427">
    <property type="term" value="P:histidyl-tRNA aminoacylation"/>
    <property type="evidence" value="ECO:0007669"/>
    <property type="project" value="TreeGrafter"/>
</dbReference>
<sequence length="219" mass="24006">MLRHSAEARPSSEALAASRHVPRCVPSRALLALLTQALAARGSRAHAQLLRALLAQRAHPADDLLYTAHADTTSLTPHHPPLHALVYAVVQVFRSHGAAELLPPLLTPMGEAWEARSDAVRVLTASGTVCHLPYDLRLPFARLVAHTGLRRARRYAVSRVFRELAPRTPHATLGTHSPAPAHPREALECAFDIISPNRGQNPNVFCPDDKVIFYVRQVL</sequence>
<evidence type="ECO:0000313" key="2">
    <source>
        <dbReference type="Proteomes" id="UP000691718"/>
    </source>
</evidence>
<dbReference type="GO" id="GO:0004821">
    <property type="term" value="F:histidine-tRNA ligase activity"/>
    <property type="evidence" value="ECO:0007669"/>
    <property type="project" value="TreeGrafter"/>
</dbReference>
<name>A0A8S3XLA4_PARAO</name>
<organism evidence="1 2">
    <name type="scientific">Parnassius apollo</name>
    <name type="common">Apollo butterfly</name>
    <name type="synonym">Papilio apollo</name>
    <dbReference type="NCBI Taxonomy" id="110799"/>
    <lineage>
        <taxon>Eukaryota</taxon>
        <taxon>Metazoa</taxon>
        <taxon>Ecdysozoa</taxon>
        <taxon>Arthropoda</taxon>
        <taxon>Hexapoda</taxon>
        <taxon>Insecta</taxon>
        <taxon>Pterygota</taxon>
        <taxon>Neoptera</taxon>
        <taxon>Endopterygota</taxon>
        <taxon>Lepidoptera</taxon>
        <taxon>Glossata</taxon>
        <taxon>Ditrysia</taxon>
        <taxon>Papilionoidea</taxon>
        <taxon>Papilionidae</taxon>
        <taxon>Parnassiinae</taxon>
        <taxon>Parnassini</taxon>
        <taxon>Parnassius</taxon>
        <taxon>Parnassius</taxon>
    </lineage>
</organism>
<dbReference type="OrthoDB" id="6778822at2759"/>
<dbReference type="GO" id="GO:0005829">
    <property type="term" value="C:cytosol"/>
    <property type="evidence" value="ECO:0007669"/>
    <property type="project" value="TreeGrafter"/>
</dbReference>
<dbReference type="Proteomes" id="UP000691718">
    <property type="component" value="Unassembled WGS sequence"/>
</dbReference>
<reference evidence="1" key="1">
    <citation type="submission" date="2021-04" db="EMBL/GenBank/DDBJ databases">
        <authorList>
            <person name="Tunstrom K."/>
        </authorList>
    </citation>
    <scope>NUCLEOTIDE SEQUENCE</scope>
</reference>
<dbReference type="GO" id="GO:0005739">
    <property type="term" value="C:mitochondrion"/>
    <property type="evidence" value="ECO:0007669"/>
    <property type="project" value="TreeGrafter"/>
</dbReference>
<evidence type="ECO:0000313" key="1">
    <source>
        <dbReference type="EMBL" id="CAG5026827.1"/>
    </source>
</evidence>
<dbReference type="GO" id="GO:0003723">
    <property type="term" value="F:RNA binding"/>
    <property type="evidence" value="ECO:0007669"/>
    <property type="project" value="TreeGrafter"/>
</dbReference>
<dbReference type="GO" id="GO:0032543">
    <property type="term" value="P:mitochondrial translation"/>
    <property type="evidence" value="ECO:0007669"/>
    <property type="project" value="TreeGrafter"/>
</dbReference>
<dbReference type="PANTHER" id="PTHR11476">
    <property type="entry name" value="HISTIDYL-TRNA SYNTHETASE"/>
    <property type="match status" value="1"/>
</dbReference>
<dbReference type="EMBL" id="CAJQZP010001182">
    <property type="protein sequence ID" value="CAG5026827.1"/>
    <property type="molecule type" value="Genomic_DNA"/>
</dbReference>
<accession>A0A8S3XLA4</accession>